<dbReference type="GO" id="GO:0005829">
    <property type="term" value="C:cytosol"/>
    <property type="evidence" value="ECO:0007669"/>
    <property type="project" value="TreeGrafter"/>
</dbReference>
<dbReference type="InterPro" id="IPR020845">
    <property type="entry name" value="AMP-binding_CS"/>
</dbReference>
<feature type="compositionally biased region" description="Basic and acidic residues" evidence="5">
    <location>
        <begin position="4661"/>
        <end position="4675"/>
    </location>
</feature>
<dbReference type="InterPro" id="IPR020806">
    <property type="entry name" value="PKS_PP-bd"/>
</dbReference>
<keyword evidence="4" id="KW-0597">Phosphoprotein</keyword>
<feature type="region of interest" description="Disordered" evidence="5">
    <location>
        <begin position="3476"/>
        <end position="3516"/>
    </location>
</feature>
<dbReference type="InterPro" id="IPR042099">
    <property type="entry name" value="ANL_N_sf"/>
</dbReference>
<dbReference type="FunFam" id="3.40.50.12780:FF:000012">
    <property type="entry name" value="Non-ribosomal peptide synthetase"/>
    <property type="match status" value="1"/>
</dbReference>
<dbReference type="SUPFAM" id="SSF56801">
    <property type="entry name" value="Acetyl-CoA synthetase-like"/>
    <property type="match status" value="4"/>
</dbReference>
<evidence type="ECO:0000256" key="3">
    <source>
        <dbReference type="ARBA" id="ARBA00022450"/>
    </source>
</evidence>
<accession>A0A2Z4L1G2</accession>
<feature type="domain" description="Carrier" evidence="6">
    <location>
        <begin position="989"/>
        <end position="1066"/>
    </location>
</feature>
<dbReference type="GO" id="GO:0043041">
    <property type="term" value="P:amino acid activation for nonribosomal peptide biosynthetic process"/>
    <property type="evidence" value="ECO:0007669"/>
    <property type="project" value="TreeGrafter"/>
</dbReference>
<dbReference type="InterPro" id="IPR023213">
    <property type="entry name" value="CAT-like_dom_sf"/>
</dbReference>
<dbReference type="PROSITE" id="PS00012">
    <property type="entry name" value="PHOSPHOPANTETHEINE"/>
    <property type="match status" value="2"/>
</dbReference>
<dbReference type="FunFam" id="2.30.38.10:FF:000001">
    <property type="entry name" value="Non-ribosomal peptide synthetase PvdI"/>
    <property type="match status" value="1"/>
</dbReference>
<dbReference type="GO" id="GO:0008610">
    <property type="term" value="P:lipid biosynthetic process"/>
    <property type="evidence" value="ECO:0007669"/>
    <property type="project" value="UniProtKB-ARBA"/>
</dbReference>
<dbReference type="SUPFAM" id="SSF52777">
    <property type="entry name" value="CoA-dependent acyltransferases"/>
    <property type="match status" value="6"/>
</dbReference>
<dbReference type="SMART" id="SM00823">
    <property type="entry name" value="PKS_PP"/>
    <property type="match status" value="3"/>
</dbReference>
<dbReference type="Gene3D" id="1.10.1200.10">
    <property type="entry name" value="ACP-like"/>
    <property type="match status" value="3"/>
</dbReference>
<dbReference type="InterPro" id="IPR036291">
    <property type="entry name" value="NAD(P)-bd_dom_sf"/>
</dbReference>
<evidence type="ECO:0000256" key="5">
    <source>
        <dbReference type="SAM" id="MobiDB-lite"/>
    </source>
</evidence>
<dbReference type="Pfam" id="PF00550">
    <property type="entry name" value="PP-binding"/>
    <property type="match status" value="3"/>
</dbReference>
<feature type="region of interest" description="Disordered" evidence="5">
    <location>
        <begin position="2749"/>
        <end position="2770"/>
    </location>
</feature>
<dbReference type="FunFam" id="3.40.50.980:FF:000002">
    <property type="entry name" value="Enterobactin synthetase component F"/>
    <property type="match status" value="1"/>
</dbReference>
<feature type="region of interest" description="Disordered" evidence="5">
    <location>
        <begin position="4661"/>
        <end position="4699"/>
    </location>
</feature>
<feature type="region of interest" description="Disordered" evidence="5">
    <location>
        <begin position="2782"/>
        <end position="2816"/>
    </location>
</feature>
<dbReference type="Gene3D" id="3.30.559.30">
    <property type="entry name" value="Nonribosomal peptide synthetase, condensation domain"/>
    <property type="match status" value="3"/>
</dbReference>
<reference evidence="7" key="1">
    <citation type="submission" date="2018-03" db="EMBL/GenBank/DDBJ databases">
        <authorList>
            <person name="Keele B.F."/>
        </authorList>
    </citation>
    <scope>NUCLEOTIDE SEQUENCE</scope>
    <source>
        <strain evidence="7">ATCC 31005</strain>
    </source>
</reference>
<evidence type="ECO:0000256" key="1">
    <source>
        <dbReference type="ARBA" id="ARBA00001957"/>
    </source>
</evidence>
<dbReference type="InterPro" id="IPR006162">
    <property type="entry name" value="Ppantetheine_attach_site"/>
</dbReference>
<dbReference type="GO" id="GO:0017000">
    <property type="term" value="P:antibiotic biosynthetic process"/>
    <property type="evidence" value="ECO:0007669"/>
    <property type="project" value="UniProtKB-ARBA"/>
</dbReference>
<dbReference type="InterPro" id="IPR010071">
    <property type="entry name" value="AA_adenyl_dom"/>
</dbReference>
<dbReference type="Pfam" id="PF08659">
    <property type="entry name" value="KR"/>
    <property type="match status" value="2"/>
</dbReference>
<feature type="domain" description="Carrier" evidence="6">
    <location>
        <begin position="2811"/>
        <end position="2886"/>
    </location>
</feature>
<dbReference type="NCBIfam" id="TIGR01733">
    <property type="entry name" value="AA-adenyl-dom"/>
    <property type="match status" value="1"/>
</dbReference>
<dbReference type="PANTHER" id="PTHR45527:SF14">
    <property type="entry name" value="PLIPASTATIN SYNTHASE SUBUNIT B"/>
    <property type="match status" value="1"/>
</dbReference>
<dbReference type="GO" id="GO:0003824">
    <property type="term" value="F:catalytic activity"/>
    <property type="evidence" value="ECO:0007669"/>
    <property type="project" value="InterPro"/>
</dbReference>
<dbReference type="Pfam" id="PF00668">
    <property type="entry name" value="Condensation"/>
    <property type="match status" value="3"/>
</dbReference>
<dbReference type="EMBL" id="MH128122">
    <property type="protein sequence ID" value="AWX24482.1"/>
    <property type="molecule type" value="Genomic_DNA"/>
</dbReference>
<feature type="compositionally biased region" description="Basic residues" evidence="5">
    <location>
        <begin position="4676"/>
        <end position="4690"/>
    </location>
</feature>
<dbReference type="CDD" id="cd19540">
    <property type="entry name" value="LCL_NRPS-like"/>
    <property type="match status" value="2"/>
</dbReference>
<dbReference type="InterPro" id="IPR057326">
    <property type="entry name" value="KR_dom"/>
</dbReference>
<dbReference type="SMART" id="SM00822">
    <property type="entry name" value="PKS_KR"/>
    <property type="match status" value="2"/>
</dbReference>
<dbReference type="PROSITE" id="PS50075">
    <property type="entry name" value="CARRIER"/>
    <property type="match status" value="3"/>
</dbReference>
<dbReference type="InterPro" id="IPR001242">
    <property type="entry name" value="Condensation_dom"/>
</dbReference>
<dbReference type="GO" id="GO:0072330">
    <property type="term" value="P:monocarboxylic acid biosynthetic process"/>
    <property type="evidence" value="ECO:0007669"/>
    <property type="project" value="UniProtKB-ARBA"/>
</dbReference>
<evidence type="ECO:0000256" key="4">
    <source>
        <dbReference type="ARBA" id="ARBA00022553"/>
    </source>
</evidence>
<comment type="cofactor">
    <cofactor evidence="1">
        <name>pantetheine 4'-phosphate</name>
        <dbReference type="ChEBI" id="CHEBI:47942"/>
    </cofactor>
</comment>
<gene>
    <name evidence="7" type="primary">natB</name>
</gene>
<feature type="region of interest" description="Disordered" evidence="5">
    <location>
        <begin position="1669"/>
        <end position="1718"/>
    </location>
</feature>
<dbReference type="InterPro" id="IPR025110">
    <property type="entry name" value="AMP-bd_C"/>
</dbReference>
<dbReference type="InterPro" id="IPR009081">
    <property type="entry name" value="PP-bd_ACP"/>
</dbReference>
<dbReference type="PANTHER" id="PTHR45527">
    <property type="entry name" value="NONRIBOSOMAL PEPTIDE SYNTHETASE"/>
    <property type="match status" value="1"/>
</dbReference>
<sequence>MSVPEDAVRPLSGAQEGIWFAQRLDPANAAYNTGESTEIHGPVDTGLFETALRRAIAEAETFGLRFTETEDGPRALLPPAGDGGAGGDGHDWPLHRVDVSAEPDPRAAADAWMRADLATPVDLTEGPLFTEALFTLAPDRFLWYQRAHHILLDGYGYTLVARRVAEIYSALEAGRDPGRGFPSLTRLLSEETAYRASERFAADRAFWTERFADAPGAVSLAEGTAPPSPASLRRATILGAAEAERLSAAAARLGAGRAELFVAAAAAYVHRVTGAPDVVLGLPTMNRFGSAALRTPGVVSNVLPLRVTVRPGTSLARLVGDVAAELRAVRAHQRYRAEDLRHDLKLLGGDRRLHGPVVNLVPFDNEPPFGAHRSTFRHLSGGPVEDLSVTLRPGPGGSGLHIAFAANPALYTEDGLAGHQDRFLSLLRQFADAADAAPAVDVAGLSLLGPGEDPEYTAGPVTSPAPGATLPARFEAQAARTPGATAVTYQDTALTYAELNARANRLARLLVARGAGPGDVVALALPRSAELVTALLAVLKSGAAYLPLDPGYPAERIRTVAADARPALLVTDAGTAPGLPDTGATALVLGDPETERDLAGRSPADLADGDRRAPLTPHHTAYLIHTSGSTGRPKGVVVPHSGVVRLFETSAGLFSFGPDDVWTLFHSYAFDFSVWEIWGPLLHGGRLVVVPQPVTRAPGEFRELLRRERVTVLNQTPSAFQQLVQADREAHGEPLALRYVVFGGEALEPAQLRPWVERYGDQAPVLVNMYGITETTVHVTFARVTRALVGEDRPRSLIGTPLPDLRGYVLDHCLRPVPPGWTGELYVSGPGLAHGYLNRPALTAERFVADPFGPHGTRMYRTGDLVRRLPDGTLEYAGRADQQVKIRGFRIEPGEIEAELAGHRDVARAAVVARPAGDGDRRLVAYAVPEPGRAPDPADLRAYLAGRLPAHLVPDACVVLDALPLTANGKLDVKALPAPDFAAAAGGRSPVTEAQALVCRLYEEVLRLPRGTVGADDDFFALGGHSLLATRLLTRLRAATGADVPMAAVFATPTPAGIAVLLPESAAGAAARPALTPVEPERRPARIPLAPSQAGLWFLGRLEGPSPTYNIPLAMRFAGPVDADALRAALADVVARHEALRTVFPHEDGEPRQEVLAADAPAARPVLHVTEATEADLPRLRQEAVRYAFDLGAELPLRAHLFHLADGGSVLVLVVHHIAADGWSLTPLGRDLAHAYTARTTGHTPHWHPLPVQYPDYTLWQHTLLGDENDPTSTADRQLHYWHTTLTGLPDELPLPYDHPRPTQPGHAGDTVDFRIDAALHRGLAELAQRHGATPFMVLQAAWAATLTRCGAGTDIPLGTPTAGREDEALTDLVGYFVNTLVLRTDTSGDPAFTELLDRVRATDLAAHAHGGLPFDRVVEHLNPPRVMGRHPLFQVMLALQNADDAHAEVEMAGTRVRLDPGGIGTARFDLMVSLAERWAADGTADGLDGTVEFSTELFERGTVERLVARLVRLLTGAVAEPGLPLSRLPLLDTAEEAEWQACAPAVERALLAADGVRDCVVRVRRSTAGALEAVAHVVPGSAVDRGRLAAAARPALPRAAGPLHVVLVASLPRTPGGALDTGALDRLPVLDGGLSAAWERALAQAPGTAAAAVVVRDAAPPAVGHLHLGGLPGSGPAAGVPVPREEPREEAAREEAPDGAEPPGAVPSVSEGPRLLPPPYAHLGEALRAAARGAGEIVHIREDGSERRQSYAALAEEASRVLGALRARGVRPGETVIFQFDGTEDFLAVLWGCVAGGVTVVPLSAPASYREASPQLEKVEKIWRALGSPRIAAGPRPAAGLRERAGEGWSGLEVLSAEELRTGPAATDWYEPDPGEAVLMMLTSGSTGLPKAVPVTHRMVLSRSAGTAQHNGLTERETSFNWMPLDHVGGVVMFHIRDVLLGCRQVHARPSWVTEEPLRWLDVMDRHRVTVTWAPNFAYGLVTARVAAEPGRSWDLSALRLAMNAGEAVVPRVVRQWLARLAPFGVRPDVVHPAWGMSETSSAVTDTAFRASADTGDGYVSCGRPYPGLAMRVVDDRDRVVPEGRVGHFQVRGPSVTAGYHNAPEKNAESFTEDGWFRTGDLAFLRDGELYLTGRAKDVIIVNGVNHPSHEIEAVVEETPGVLRSYTAAIAVRSSAAAGTDEVAVVFCPEPGADERRLLTEIAGRVTREFGAAPAFVLPVTPADIPKTEIGKVQRSLLRQRLEEGLFNDVIRRTDLLLGGERTIPDWFHRPVWRREDAVHAAAPAGGHTVLLTDADGAVAKGLEALLVADGCRVTVAAGPEDLGPGRPDPWVDRVVDLSLLDVPADGGEPPGPAGPTAAVSRLAGIVAALAPGDDAERRVSVEVVARHSAAVHDGEPVRPERAAALAVLKSAVQELPWLDGRWTDLGPLADAAADGPGDGPGDATRTARGVYAEISRPAADPEVAVRDGARWVRRLVPLPPPGAGDGPDAPVFTPGGHYLLTGGLGGIGTELARHLLGEYGARLTLLGRTPVAGDPARAATLRELGALGEVRYAAADITDPAAVRRALDAAREAYGELAGVLHLAGHFVECPLTGTTERQWAEVLAAKTTGATVLTDALRDRPGTLFVNFSSVNGHFGGAMAAAYSAANAYLDTLTTHQRHLGLHAHTIAWSMWDDTGISHGYPHQALTRARGFRILGRRQAVRSLAVALRHGLPHVLVGLDPTAPWVRSHLAAPADPLQRLAGFRVTAGAPDPAGPPEPSVPDALPDRFGTPVPCAVERLDALPLTPDGRPDRDRLAGRSGAGADGGDRPAPGTEQEIAGIWCEVLGVDGVGRDDDFFALGGHSLLATRLVGRLRSALGLELDVSDLFTAPTVAGLAALAERRPAHAGDAAPPRPPLVPVERPPAVPLSLGQSRLWFLNRMEGPGPTYNIPLVLRLRGRLDAEALRAALTDVVGRHEALRTLFPDDGGRPRQEVVDAGRARPDLLVSEIPARWLEEQIRSASRIGFDLGAELPLRAHLFHLAGGGSVLVLVVHHIAADGWSLTPLGRDLAHAYTARTTGHTPHWHPLPVQYPDYTLWQHTLLGDENDPTSTAARQLHYWHTTLTGLPDELPLPYDHPRPTQPSGEGRLVRRRLGAATHRALAELARQRGATLFMALQAAWATALTRAGAGTDIPLGTPWAGRDEEALADLVGFFVNTLVLRTDTSGDPAFTELLDRVRDADVAAQAHQDVPFDRVVEHLNPPRAAGRHPLFQVAMTLQGAAGGPVRMGGEEVVPERPHAGAAKFDLILGVSERQEPDGAPGGLDVALEYSTDLFDAGTAEGLADLVCRIAESAADGPGRRLSALGGGAAGSGQAAARAGTAVRALAAVHDCAVLVRDTGLVVCAVPEGPLTARQVTDAARRAVPAALPVHAVLVSALPRTAGGAVDTAALESLPVLDEEAVAAWRARLAADPRVGEAAVRVEDAPAPAARRVHLGDVPGGLATGSPPAGAAGTESPAGPDRPAAGTPSVAHGPELVPLDVTDLVTAMRRAAAGPGDLLHLRADGSEDRQTYAELARDASRGLRGLRALGLGPGDKVVLQLAATRDFLTGFWACALGGMVAVPLAVPPGGHAPGTAQATRLAGAWEALGRPLVLGSAGSGEGIAGLLGTDRVAELDGLLDGPADEDWHVAGPDELVLLMLTSGSTGQPKAVELRHRNILARTAGVIHLNRLTAQDPSFNWMPLDHVGGVVHVHIRDLVLGARQVHAPTSWVLEDPLRWLDALSRYRAASTWAPNFAYGLVVDQLATAAPDRAWALSRLRMCLNAGEAVVPRVVRRFLTALAPHGLPGDAVQPVWGAAETCSGQTHAVLTLENTTDDDTLVNLGGPYPGCSIRITGEDGRVVPEGTVGRFQLRGPAVTDGYHRAPEHNAEAFTEDGWYDTGDLGFLRGGELTLTGRAKDTIIVNGHNLHPHDIEAVVEEHPAVERSFTAAVAVRTPADTTDRLAVFLSLRPGSDRAGALAEITGKVTAQTGVRPGYLVPVAAGDIPKTEIGKIQRAALRARFAAGAYADPIRETDLLLGNERTVPHWFHRPVWRRAGAPAGDPGRFAEGHTLLLADPGRRVADRLAALITGAGGRCTVLADPALLAAAAGTVRRVVDLTRVGAAPADPLDAGAALGQVRAVGGLVTALAARHGADSPVELEIAATGSAALPGEEPAAPACAAAAAVLRSAAQELPWLTVRWTDVGAAAGDGTAGTLFRELATAPAETDVALRGEERHVRRLAEVEPPAPGGAAAGPAVRDGGHHLVTGGLGGVGAELARHLLTRHRARLTLLGRTPVAGDPARAGTLRELGALGEVRYAAADVTDPAAVRRALAEAGPVDGVWHLAGCTADVPVAGTTERQWAEVLAAKTTGATVLTDALRDRPGTLFVNFSSVNGHFGGAMAAAYSAANAYLDTLTTHQRHLGLHAHTIAWSMWDDTGISHGYPLKALTTAKGYHALAPREALGSLSVALAAGGPHTLVGLDPAAPFVRARLAAPARPLLRLTGYTTPGQDGAPHPAGTRPDTVPDRFGTPVPCTVVPVEALPGDGAGTAAGGAAATGDADGVRPGGAGAELVPALVALWGEVLEADGIGPHDDFFARGGHSILLVTLRTLVEHRLGHQLEITDVFTHPTPAALAARLAGRERAGGISSEADHRARQRREHQARRRAASIRKDTPHHG</sequence>
<dbReference type="FunFam" id="3.30.300.30:FF:000010">
    <property type="entry name" value="Enterobactin synthetase component F"/>
    <property type="match status" value="1"/>
</dbReference>
<dbReference type="PROSITE" id="PS00455">
    <property type="entry name" value="AMP_BINDING"/>
    <property type="match status" value="3"/>
</dbReference>
<dbReference type="InterPro" id="IPR045851">
    <property type="entry name" value="AMP-bd_C_sf"/>
</dbReference>
<evidence type="ECO:0000313" key="7">
    <source>
        <dbReference type="EMBL" id="AWX24482.1"/>
    </source>
</evidence>
<feature type="compositionally biased region" description="Low complexity" evidence="5">
    <location>
        <begin position="3485"/>
        <end position="3500"/>
    </location>
</feature>
<dbReference type="SUPFAM" id="SSF47336">
    <property type="entry name" value="ACP-like"/>
    <property type="match status" value="3"/>
</dbReference>
<dbReference type="Gene3D" id="3.30.559.10">
    <property type="entry name" value="Chloramphenicol acetyltransferase-like domain"/>
    <property type="match status" value="3"/>
</dbReference>
<dbReference type="InterPro" id="IPR013968">
    <property type="entry name" value="PKS_KR"/>
</dbReference>
<dbReference type="FunFam" id="1.10.1200.10:FF:000016">
    <property type="entry name" value="Non-ribosomal peptide synthase"/>
    <property type="match status" value="1"/>
</dbReference>
<dbReference type="SUPFAM" id="SSF51735">
    <property type="entry name" value="NAD(P)-binding Rossmann-fold domains"/>
    <property type="match status" value="4"/>
</dbReference>
<dbReference type="Gene3D" id="3.40.50.12780">
    <property type="entry name" value="N-terminal domain of ligase-like"/>
    <property type="match status" value="3"/>
</dbReference>
<comment type="similarity">
    <text evidence="2">Belongs to the ATP-dependent AMP-binding enzyme family.</text>
</comment>
<keyword evidence="3" id="KW-0596">Phosphopantetheine</keyword>
<dbReference type="Pfam" id="PF13193">
    <property type="entry name" value="AMP-binding_C"/>
    <property type="match status" value="1"/>
</dbReference>
<dbReference type="FunFam" id="3.40.50.980:FF:000001">
    <property type="entry name" value="Non-ribosomal peptide synthetase"/>
    <property type="match status" value="1"/>
</dbReference>
<proteinExistence type="inferred from homology"/>
<feature type="compositionally biased region" description="Basic and acidic residues" evidence="5">
    <location>
        <begin position="1684"/>
        <end position="1697"/>
    </location>
</feature>
<evidence type="ECO:0000259" key="6">
    <source>
        <dbReference type="PROSITE" id="PS50075"/>
    </source>
</evidence>
<name>A0A2Z4L1G2_9ACTN</name>
<dbReference type="Pfam" id="PF00501">
    <property type="entry name" value="AMP-binding"/>
    <property type="match status" value="3"/>
</dbReference>
<dbReference type="GO" id="GO:0044550">
    <property type="term" value="P:secondary metabolite biosynthetic process"/>
    <property type="evidence" value="ECO:0007669"/>
    <property type="project" value="UniProtKB-ARBA"/>
</dbReference>
<feature type="domain" description="Carrier" evidence="6">
    <location>
        <begin position="4588"/>
        <end position="4663"/>
    </location>
</feature>
<organism evidence="7">
    <name type="scientific">Streptomyces conglobatus</name>
    <dbReference type="NCBI Taxonomy" id="1653203"/>
    <lineage>
        <taxon>Bacteria</taxon>
        <taxon>Bacillati</taxon>
        <taxon>Actinomycetota</taxon>
        <taxon>Actinomycetes</taxon>
        <taxon>Kitasatosporales</taxon>
        <taxon>Streptomycetaceae</taxon>
        <taxon>Streptomyces</taxon>
    </lineage>
</organism>
<dbReference type="GO" id="GO:0031177">
    <property type="term" value="F:phosphopantetheine binding"/>
    <property type="evidence" value="ECO:0007669"/>
    <property type="project" value="InterPro"/>
</dbReference>
<dbReference type="Gene3D" id="3.40.50.720">
    <property type="entry name" value="NAD(P)-binding Rossmann-like Domain"/>
    <property type="match status" value="2"/>
</dbReference>
<feature type="compositionally biased region" description="Low complexity" evidence="5">
    <location>
        <begin position="1669"/>
        <end position="1683"/>
    </location>
</feature>
<evidence type="ECO:0000256" key="2">
    <source>
        <dbReference type="ARBA" id="ARBA00006432"/>
    </source>
</evidence>
<dbReference type="InterPro" id="IPR000873">
    <property type="entry name" value="AMP-dep_synth/lig_dom"/>
</dbReference>
<protein>
    <submittedName>
        <fullName evidence="7">Non-ribosomal peptide synthetase</fullName>
    </submittedName>
</protein>
<dbReference type="CDD" id="cd17643">
    <property type="entry name" value="A_NRPS_Cytc1-like"/>
    <property type="match status" value="1"/>
</dbReference>
<dbReference type="InterPro" id="IPR036736">
    <property type="entry name" value="ACP-like_sf"/>
</dbReference>
<dbReference type="Gene3D" id="3.30.300.30">
    <property type="match status" value="4"/>
</dbReference>